<evidence type="ECO:0000256" key="1">
    <source>
        <dbReference type="SAM" id="MobiDB-lite"/>
    </source>
</evidence>
<organism evidence="3 4">
    <name type="scientific">Nakamurella leprariae</name>
    <dbReference type="NCBI Taxonomy" id="2803911"/>
    <lineage>
        <taxon>Bacteria</taxon>
        <taxon>Bacillati</taxon>
        <taxon>Actinomycetota</taxon>
        <taxon>Actinomycetes</taxon>
        <taxon>Nakamurellales</taxon>
        <taxon>Nakamurellaceae</taxon>
        <taxon>Nakamurella</taxon>
    </lineage>
</organism>
<feature type="compositionally biased region" description="Acidic residues" evidence="1">
    <location>
        <begin position="111"/>
        <end position="122"/>
    </location>
</feature>
<protein>
    <submittedName>
        <fullName evidence="3">ABC transporter family substrate-binding protein</fullName>
    </submittedName>
</protein>
<gene>
    <name evidence="3" type="ORF">JL106_13455</name>
</gene>
<sequence>MLALLLTACTPPGLPAPIPPSGEAAPTAVAPVPGSVVVGLESTLPGFNPHLIADWSPATQAVAQLVLPWPMVTAADGTVAPDPEVLDAVVVTPEGSVPPSATTDGAGTGSDDPDADSTDEDAGPDRPFTVTYRLDPDAAWSDGTPITAEDFSYLWTEMTSAAGAVAPAGYRLITEVRSLDAGKTVEVAFAEPFDDWRTLFSPLLPSHLVRDAPGGFAEALAAGVPVSGNRYKLTDVNLVAGQLTLTRNDKYWAAQPGPASVTLRLGRPAELLEAYRRGELQALLVGPDPSVAGLFTVAVPADRRVLVPQPATVQLVFDATAGPAAEPALRRVVATALSGRGLADAMAGSSGAAALVPAVTSQVSLPAEPGGTAAGEPATSTPDAGVDTPAGRLLAGDLAAARAGLAELGWSTDGLVAIRDGEVLRLRLGVPAGDPRLTAAAAAVQQQLGQVGIEVVLRTDDPTTLIDTALPEHQVDLALLSVPRGASDAVTAASAYTCTPQTGPDDGSADTASVPSGGDRGESRSGHAAPTDDPDEDVLAAVRGANLSGFCDPGVDALTEQALTMPDGTRRAAALAGVDRAVWQQLPVLPLTRPGAVFAVVDPLTDLLSRPHDGWDWTGPWPTVPDWLS</sequence>
<reference evidence="3" key="1">
    <citation type="submission" date="2021-01" db="EMBL/GenBank/DDBJ databases">
        <title>YIM 132084 draft genome.</title>
        <authorList>
            <person name="An D."/>
        </authorList>
    </citation>
    <scope>NUCLEOTIDE SEQUENCE</scope>
    <source>
        <strain evidence="3">YIM 132084</strain>
    </source>
</reference>
<dbReference type="SUPFAM" id="SSF53850">
    <property type="entry name" value="Periplasmic binding protein-like II"/>
    <property type="match status" value="1"/>
</dbReference>
<dbReference type="GO" id="GO:0015833">
    <property type="term" value="P:peptide transport"/>
    <property type="evidence" value="ECO:0007669"/>
    <property type="project" value="TreeGrafter"/>
</dbReference>
<feature type="domain" description="Solute-binding protein family 5" evidence="2">
    <location>
        <begin position="129"/>
        <end position="496"/>
    </location>
</feature>
<feature type="region of interest" description="Disordered" evidence="1">
    <location>
        <begin position="92"/>
        <end position="129"/>
    </location>
</feature>
<evidence type="ECO:0000313" key="4">
    <source>
        <dbReference type="Proteomes" id="UP000663792"/>
    </source>
</evidence>
<dbReference type="InterPro" id="IPR000914">
    <property type="entry name" value="SBP_5_dom"/>
</dbReference>
<dbReference type="Proteomes" id="UP000663792">
    <property type="component" value="Unassembled WGS sequence"/>
</dbReference>
<feature type="region of interest" description="Disordered" evidence="1">
    <location>
        <begin position="497"/>
        <end position="535"/>
    </location>
</feature>
<dbReference type="GO" id="GO:1904680">
    <property type="term" value="F:peptide transmembrane transporter activity"/>
    <property type="evidence" value="ECO:0007669"/>
    <property type="project" value="TreeGrafter"/>
</dbReference>
<dbReference type="PANTHER" id="PTHR30290">
    <property type="entry name" value="PERIPLASMIC BINDING COMPONENT OF ABC TRANSPORTER"/>
    <property type="match status" value="1"/>
</dbReference>
<feature type="compositionally biased region" description="Low complexity" evidence="1">
    <location>
        <begin position="366"/>
        <end position="382"/>
    </location>
</feature>
<dbReference type="Pfam" id="PF00496">
    <property type="entry name" value="SBP_bac_5"/>
    <property type="match status" value="1"/>
</dbReference>
<dbReference type="CDD" id="cd08501">
    <property type="entry name" value="PBP2_Lpqw"/>
    <property type="match status" value="1"/>
</dbReference>
<dbReference type="InterPro" id="IPR039424">
    <property type="entry name" value="SBP_5"/>
</dbReference>
<evidence type="ECO:0000259" key="2">
    <source>
        <dbReference type="Pfam" id="PF00496"/>
    </source>
</evidence>
<dbReference type="RefSeq" id="WP_205261220.1">
    <property type="nucleotide sequence ID" value="NZ_JAERWK010000016.1"/>
</dbReference>
<dbReference type="PANTHER" id="PTHR30290:SF65">
    <property type="entry name" value="MONOACYL PHOSPHATIDYLINOSITOL TETRAMANNOSIDE-BINDING PROTEIN LPQW-RELATED"/>
    <property type="match status" value="1"/>
</dbReference>
<name>A0A938Y923_9ACTN</name>
<dbReference type="EMBL" id="JAERWK010000016">
    <property type="protein sequence ID" value="MBM9468286.1"/>
    <property type="molecule type" value="Genomic_DNA"/>
</dbReference>
<keyword evidence="4" id="KW-1185">Reference proteome</keyword>
<dbReference type="Gene3D" id="3.90.76.10">
    <property type="entry name" value="Dipeptide-binding Protein, Domain 1"/>
    <property type="match status" value="1"/>
</dbReference>
<comment type="caution">
    <text evidence="3">The sequence shown here is derived from an EMBL/GenBank/DDBJ whole genome shotgun (WGS) entry which is preliminary data.</text>
</comment>
<evidence type="ECO:0000313" key="3">
    <source>
        <dbReference type="EMBL" id="MBM9468286.1"/>
    </source>
</evidence>
<dbReference type="AlphaFoldDB" id="A0A938Y923"/>
<accession>A0A938Y923</accession>
<proteinExistence type="predicted"/>
<feature type="region of interest" description="Disordered" evidence="1">
    <location>
        <begin position="366"/>
        <end position="385"/>
    </location>
</feature>
<dbReference type="Gene3D" id="3.10.105.10">
    <property type="entry name" value="Dipeptide-binding Protein, Domain 3"/>
    <property type="match status" value="1"/>
</dbReference>